<accession>G5IB32</accession>
<dbReference type="GO" id="GO:0030170">
    <property type="term" value="F:pyridoxal phosphate binding"/>
    <property type="evidence" value="ECO:0007669"/>
    <property type="project" value="TreeGrafter"/>
</dbReference>
<evidence type="ECO:0000313" key="2">
    <source>
        <dbReference type="EMBL" id="EHI61347.1"/>
    </source>
</evidence>
<dbReference type="InterPro" id="IPR015424">
    <property type="entry name" value="PyrdxlP-dep_Trfase"/>
</dbReference>
<dbReference type="Pfam" id="PF01041">
    <property type="entry name" value="DegT_DnrJ_EryC1"/>
    <property type="match status" value="1"/>
</dbReference>
<dbReference type="OrthoDB" id="8955051at2"/>
<dbReference type="AlphaFoldDB" id="G5IB32"/>
<dbReference type="Gene3D" id="3.40.640.10">
    <property type="entry name" value="Type I PLP-dependent aspartate aminotransferase-like (Major domain)"/>
    <property type="match status" value="1"/>
</dbReference>
<reference evidence="2 3" key="1">
    <citation type="submission" date="2011-08" db="EMBL/GenBank/DDBJ databases">
        <title>The Genome Sequence of Clostridium hathewayi WAL-18680.</title>
        <authorList>
            <consortium name="The Broad Institute Genome Sequencing Platform"/>
            <person name="Earl A."/>
            <person name="Ward D."/>
            <person name="Feldgarden M."/>
            <person name="Gevers D."/>
            <person name="Finegold S.M."/>
            <person name="Summanen P.H."/>
            <person name="Molitoris D.R."/>
            <person name="Song M."/>
            <person name="Daigneault M."/>
            <person name="Allen-Vercoe E."/>
            <person name="Young S.K."/>
            <person name="Zeng Q."/>
            <person name="Gargeya S."/>
            <person name="Fitzgerald M."/>
            <person name="Haas B."/>
            <person name="Abouelleil A."/>
            <person name="Alvarado L."/>
            <person name="Arachchi H.M."/>
            <person name="Berlin A."/>
            <person name="Brown A."/>
            <person name="Chapman S.B."/>
            <person name="Chen Z."/>
            <person name="Dunbar C."/>
            <person name="Freedman E."/>
            <person name="Gearin G."/>
            <person name="Gellesch M."/>
            <person name="Goldberg J."/>
            <person name="Griggs A."/>
            <person name="Gujja S."/>
            <person name="Heiman D."/>
            <person name="Howarth C."/>
            <person name="Larson L."/>
            <person name="Lui A."/>
            <person name="MacDonald P.J.P."/>
            <person name="Montmayeur A."/>
            <person name="Murphy C."/>
            <person name="Neiman D."/>
            <person name="Pearson M."/>
            <person name="Priest M."/>
            <person name="Roberts A."/>
            <person name="Saif S."/>
            <person name="Shea T."/>
            <person name="Shenoy N."/>
            <person name="Sisk P."/>
            <person name="Stolte C."/>
            <person name="Sykes S."/>
            <person name="Wortman J."/>
            <person name="Nusbaum C."/>
            <person name="Birren B."/>
        </authorList>
    </citation>
    <scope>NUCLEOTIDE SEQUENCE [LARGE SCALE GENOMIC DNA]</scope>
    <source>
        <strain evidence="2 3">WAL-18680</strain>
    </source>
</reference>
<dbReference type="PANTHER" id="PTHR30244">
    <property type="entry name" value="TRANSAMINASE"/>
    <property type="match status" value="1"/>
</dbReference>
<dbReference type="InterPro" id="IPR000653">
    <property type="entry name" value="DegT/StrS_aminotransferase"/>
</dbReference>
<organism evidence="2 3">
    <name type="scientific">Hungatella hathewayi WAL-18680</name>
    <dbReference type="NCBI Taxonomy" id="742737"/>
    <lineage>
        <taxon>Bacteria</taxon>
        <taxon>Bacillati</taxon>
        <taxon>Bacillota</taxon>
        <taxon>Clostridia</taxon>
        <taxon>Lachnospirales</taxon>
        <taxon>Lachnospiraceae</taxon>
        <taxon>Hungatella</taxon>
    </lineage>
</organism>
<gene>
    <name evidence="2" type="ORF">HMPREF9473_00709</name>
</gene>
<dbReference type="RefSeq" id="WP_006778695.1">
    <property type="nucleotide sequence ID" value="NZ_CP040506.1"/>
</dbReference>
<sequence>MELGSEFEVDISSLKKIEDSIFEYLKDFNCVYLDSGRSATRFINHNLKLRKILLPSYICESVISIYKSEFQVEFYQVTKDFQIDLADLNNKINQSVDAIYLMHYFGQVQNSNVLRLLDDKRKKYGFIIIEDTTHSIFTNKHTIGDYCVCSLRKWFPIPDGGVAYSKNILKKQTLKSELIPIKFEAMIMKNLYLHKKLSCKSLYRQIFHQAEQKLDEQTEIHSISKISEILLLSYSINDLKEHRKKNLSYVKSQISKIPLIPVFKETSQDFTPLTFPIFVDNRDSFKKFLIDNKIYCAVHWPLEDIRLKRNPTSLEISNKIISIPIDQRYGKEDMDYLVNLIKKYYAQEGAK</sequence>
<dbReference type="PATRIC" id="fig|742737.3.peg.709"/>
<keyword evidence="3" id="KW-1185">Reference proteome</keyword>
<dbReference type="GO" id="GO:0000271">
    <property type="term" value="P:polysaccharide biosynthetic process"/>
    <property type="evidence" value="ECO:0007669"/>
    <property type="project" value="TreeGrafter"/>
</dbReference>
<name>G5IB32_9FIRM</name>
<dbReference type="Proteomes" id="UP000005384">
    <property type="component" value="Unassembled WGS sequence"/>
</dbReference>
<dbReference type="PANTHER" id="PTHR30244:SF42">
    <property type="entry name" value="UDP-2-ACETAMIDO-2-DEOXY-3-OXO-D-GLUCURONATE AMINOTRANSFERASE"/>
    <property type="match status" value="1"/>
</dbReference>
<evidence type="ECO:0000256" key="1">
    <source>
        <dbReference type="RuleBase" id="RU004508"/>
    </source>
</evidence>
<evidence type="ECO:0000313" key="3">
    <source>
        <dbReference type="Proteomes" id="UP000005384"/>
    </source>
</evidence>
<comment type="caution">
    <text evidence="2">The sequence shown here is derived from an EMBL/GenBank/DDBJ whole genome shotgun (WGS) entry which is preliminary data.</text>
</comment>
<dbReference type="EMBL" id="ADLN01000005">
    <property type="protein sequence ID" value="EHI61347.1"/>
    <property type="molecule type" value="Genomic_DNA"/>
</dbReference>
<dbReference type="HOGENOM" id="CLU_059313_1_0_9"/>
<keyword evidence="1" id="KW-0663">Pyridoxal phosphate</keyword>
<proteinExistence type="inferred from homology"/>
<dbReference type="InterPro" id="IPR015421">
    <property type="entry name" value="PyrdxlP-dep_Trfase_major"/>
</dbReference>
<dbReference type="GO" id="GO:0008483">
    <property type="term" value="F:transaminase activity"/>
    <property type="evidence" value="ECO:0007669"/>
    <property type="project" value="TreeGrafter"/>
</dbReference>
<dbReference type="SUPFAM" id="SSF53383">
    <property type="entry name" value="PLP-dependent transferases"/>
    <property type="match status" value="1"/>
</dbReference>
<protein>
    <recommendedName>
        <fullName evidence="4">DegT/DnrJ/EryC1/StrS aminotransferase family protein</fullName>
    </recommendedName>
</protein>
<dbReference type="Gene3D" id="3.90.1150.10">
    <property type="entry name" value="Aspartate Aminotransferase, domain 1"/>
    <property type="match status" value="1"/>
</dbReference>
<dbReference type="InterPro" id="IPR015422">
    <property type="entry name" value="PyrdxlP-dep_Trfase_small"/>
</dbReference>
<evidence type="ECO:0008006" key="4">
    <source>
        <dbReference type="Google" id="ProtNLM"/>
    </source>
</evidence>
<comment type="similarity">
    <text evidence="1">Belongs to the DegT/DnrJ/EryC1 family.</text>
</comment>